<protein>
    <submittedName>
        <fullName evidence="2">Formylglycine-generating enzyme family protein</fullName>
    </submittedName>
</protein>
<gene>
    <name evidence="2" type="ORF">RE474_12590</name>
</gene>
<evidence type="ECO:0000259" key="1">
    <source>
        <dbReference type="Pfam" id="PF03781"/>
    </source>
</evidence>
<dbReference type="InterPro" id="IPR005532">
    <property type="entry name" value="SUMF_dom"/>
</dbReference>
<organism evidence="2 3">
    <name type="scientific">Methanolobus sediminis</name>
    <dbReference type="NCBI Taxonomy" id="3072978"/>
    <lineage>
        <taxon>Archaea</taxon>
        <taxon>Methanobacteriati</taxon>
        <taxon>Methanobacteriota</taxon>
        <taxon>Stenosarchaea group</taxon>
        <taxon>Methanomicrobia</taxon>
        <taxon>Methanosarcinales</taxon>
        <taxon>Methanosarcinaceae</taxon>
        <taxon>Methanolobus</taxon>
    </lineage>
</organism>
<proteinExistence type="predicted"/>
<name>A0AA51UKR6_9EURY</name>
<dbReference type="Pfam" id="PF03781">
    <property type="entry name" value="FGE-sulfatase"/>
    <property type="match status" value="1"/>
</dbReference>
<feature type="domain" description="Sulfatase-modifying factor enzyme-like" evidence="1">
    <location>
        <begin position="52"/>
        <end position="276"/>
    </location>
</feature>
<sequence>MFCLIFLRRKNVVKLLSVFVLSISVILLSGCVADNNTDSESEQEISNSIGMDFILIPSGQFYMGSDSTPIVAFDDPLHEVSIDNAFYMGKYEVTQAQWEAVMGTNPSYFKGDNLPVEQVSWNDVQEFIQKLNEIENTDKYRLPTEAEWEYACKAGNDTGFSFTNEATDLDEYGWSDSYGWCAINSNGTTHSVGGKKANSWGLYDMHGNVWEWVQDNWHDNYENAPADGTAWEDENNSNHVGKGGSWMDGPNYCKSAFRGSLDANSTSYVLGFRIVKEI</sequence>
<dbReference type="AlphaFoldDB" id="A0AA51UKR6"/>
<evidence type="ECO:0000313" key="2">
    <source>
        <dbReference type="EMBL" id="WMW24903.1"/>
    </source>
</evidence>
<keyword evidence="3" id="KW-1185">Reference proteome</keyword>
<dbReference type="PANTHER" id="PTHR23150">
    <property type="entry name" value="SULFATASE MODIFYING FACTOR 1, 2"/>
    <property type="match status" value="1"/>
</dbReference>
<dbReference type="EMBL" id="CP133592">
    <property type="protein sequence ID" value="WMW24903.1"/>
    <property type="molecule type" value="Genomic_DNA"/>
</dbReference>
<dbReference type="GeneID" id="84233569"/>
<evidence type="ECO:0000313" key="3">
    <source>
        <dbReference type="Proteomes" id="UP001182908"/>
    </source>
</evidence>
<dbReference type="PANTHER" id="PTHR23150:SF19">
    <property type="entry name" value="FORMYLGLYCINE-GENERATING ENZYME"/>
    <property type="match status" value="1"/>
</dbReference>
<dbReference type="InterPro" id="IPR016187">
    <property type="entry name" value="CTDL_fold"/>
</dbReference>
<dbReference type="KEGG" id="mseb:RE474_12590"/>
<dbReference type="SUPFAM" id="SSF56436">
    <property type="entry name" value="C-type lectin-like"/>
    <property type="match status" value="1"/>
</dbReference>
<dbReference type="RefSeq" id="WP_309310710.1">
    <property type="nucleotide sequence ID" value="NZ_CP133592.1"/>
</dbReference>
<dbReference type="InterPro" id="IPR042095">
    <property type="entry name" value="SUMF_sf"/>
</dbReference>
<reference evidence="2 3" key="1">
    <citation type="submission" date="2023-08" db="EMBL/GenBank/DDBJ databases">
        <title>Methanolobus mangrovi sp. nov. and Methanolobus sediminis sp. nov, two novel methylotrophic methanogens isolated from mangrove sediments in China.</title>
        <authorList>
            <person name="Zhou J."/>
        </authorList>
    </citation>
    <scope>NUCLEOTIDE SEQUENCE [LARGE SCALE GENOMIC DNA]</scope>
    <source>
        <strain evidence="2 3">FTZ6</strain>
    </source>
</reference>
<dbReference type="Gene3D" id="3.90.1580.10">
    <property type="entry name" value="paralog of FGE (formylglycine-generating enzyme)"/>
    <property type="match status" value="1"/>
</dbReference>
<accession>A0AA51UKR6</accession>
<dbReference type="GO" id="GO:0120147">
    <property type="term" value="F:formylglycine-generating oxidase activity"/>
    <property type="evidence" value="ECO:0007669"/>
    <property type="project" value="TreeGrafter"/>
</dbReference>
<dbReference type="InterPro" id="IPR051043">
    <property type="entry name" value="Sulfatase_Mod_Factor_Kinase"/>
</dbReference>
<dbReference type="Proteomes" id="UP001182908">
    <property type="component" value="Chromosome"/>
</dbReference>